<evidence type="ECO:0000256" key="9">
    <source>
        <dbReference type="SAM" id="MobiDB-lite"/>
    </source>
</evidence>
<evidence type="ECO:0000256" key="1">
    <source>
        <dbReference type="ARBA" id="ARBA00004123"/>
    </source>
</evidence>
<evidence type="ECO:0000256" key="8">
    <source>
        <dbReference type="PROSITE-ProRule" id="PRU00042"/>
    </source>
</evidence>
<feature type="compositionally biased region" description="Basic residues" evidence="9">
    <location>
        <begin position="207"/>
        <end position="219"/>
    </location>
</feature>
<dbReference type="RefSeq" id="XP_020078701.1">
    <property type="nucleotide sequence ID" value="XM_020223360.1"/>
</dbReference>
<dbReference type="OrthoDB" id="6365676at2759"/>
<dbReference type="GO" id="GO:0005667">
    <property type="term" value="C:transcription regulator complex"/>
    <property type="evidence" value="ECO:0007669"/>
    <property type="project" value="TreeGrafter"/>
</dbReference>
<dbReference type="Pfam" id="PF00096">
    <property type="entry name" value="zf-C2H2"/>
    <property type="match status" value="1"/>
</dbReference>
<dbReference type="PROSITE" id="PS50157">
    <property type="entry name" value="ZINC_FINGER_C2H2_2"/>
    <property type="match status" value="2"/>
</dbReference>
<feature type="domain" description="C2H2-type" evidence="10">
    <location>
        <begin position="185"/>
        <end position="214"/>
    </location>
</feature>
<feature type="domain" description="C2H2-type" evidence="10">
    <location>
        <begin position="157"/>
        <end position="184"/>
    </location>
</feature>
<dbReference type="InterPro" id="IPR013087">
    <property type="entry name" value="Znf_C2H2_type"/>
</dbReference>
<dbReference type="PANTHER" id="PTHR14003:SF19">
    <property type="entry name" value="YY2 TRANSCRIPTION FACTOR"/>
    <property type="match status" value="1"/>
</dbReference>
<reference evidence="12" key="1">
    <citation type="submission" date="2016-05" db="EMBL/GenBank/DDBJ databases">
        <title>Comparative genomics of biotechnologically important yeasts.</title>
        <authorList>
            <consortium name="DOE Joint Genome Institute"/>
            <person name="Riley R."/>
            <person name="Haridas S."/>
            <person name="Wolfe K.H."/>
            <person name="Lopes M.R."/>
            <person name="Hittinger C.T."/>
            <person name="Goker M."/>
            <person name="Salamov A."/>
            <person name="Wisecaver J."/>
            <person name="Long T.M."/>
            <person name="Aerts A.L."/>
            <person name="Barry K."/>
            <person name="Choi C."/>
            <person name="Clum A."/>
            <person name="Coughlan A.Y."/>
            <person name="Deshpande S."/>
            <person name="Douglass A.P."/>
            <person name="Hanson S.J."/>
            <person name="Klenk H.-P."/>
            <person name="Labutti K."/>
            <person name="Lapidus A."/>
            <person name="Lindquist E."/>
            <person name="Lipzen A."/>
            <person name="Meier-Kolthoff J.P."/>
            <person name="Ohm R.A."/>
            <person name="Otillar R.P."/>
            <person name="Pangilinan J."/>
            <person name="Peng Y."/>
            <person name="Rokas A."/>
            <person name="Rosa C.A."/>
            <person name="Scheuner C."/>
            <person name="Sibirny A.A."/>
            <person name="Slot J.C."/>
            <person name="Stielow J.B."/>
            <person name="Sun H."/>
            <person name="Kurtzman C.P."/>
            <person name="Blackwell M."/>
            <person name="Grigoriev I.V."/>
            <person name="Jeffries T.W."/>
        </authorList>
    </citation>
    <scope>NUCLEOTIDE SEQUENCE [LARGE SCALE GENOMIC DNA]</scope>
    <source>
        <strain evidence="12">NRRL Y-1933</strain>
    </source>
</reference>
<keyword evidence="5 8" id="KW-0863">Zinc-finger</keyword>
<dbReference type="InterPro" id="IPR036236">
    <property type="entry name" value="Znf_C2H2_sf"/>
</dbReference>
<feature type="region of interest" description="Disordered" evidence="9">
    <location>
        <begin position="207"/>
        <end position="229"/>
    </location>
</feature>
<dbReference type="GO" id="GO:0005634">
    <property type="term" value="C:nucleus"/>
    <property type="evidence" value="ECO:0007669"/>
    <property type="project" value="UniProtKB-SubCell"/>
</dbReference>
<keyword evidence="6" id="KW-0862">Zinc</keyword>
<dbReference type="GO" id="GO:0000122">
    <property type="term" value="P:negative regulation of transcription by RNA polymerase II"/>
    <property type="evidence" value="ECO:0007669"/>
    <property type="project" value="UniProtKB-ARBA"/>
</dbReference>
<sequence>MFYSHTPTYNNIKHPQPQPTKLPSFNELLTSIPLPNDFYPQQQQQQQQQYHKSLSSTPPTSTTSISNYYPTPQSSTSSASSNHFQPQPIHYIPLQIQPIPQYYPQKNTSNVSVSPKTVLDQSFEIPTPPPSSTDYSIRSFTPETPTTNKDKVTKRKHICKTCTRSFTTSGHLARHNRIHTGERKHICPWPTCDARFARQDNCMQHYKTHTNGKNKRSKLNFKNSNLLSK</sequence>
<evidence type="ECO:0000256" key="2">
    <source>
        <dbReference type="ARBA" id="ARBA00022491"/>
    </source>
</evidence>
<evidence type="ECO:0000256" key="6">
    <source>
        <dbReference type="ARBA" id="ARBA00022833"/>
    </source>
</evidence>
<protein>
    <recommendedName>
        <fullName evidence="10">C2H2-type domain-containing protein</fullName>
    </recommendedName>
</protein>
<dbReference type="PROSITE" id="PS00028">
    <property type="entry name" value="ZINC_FINGER_C2H2_1"/>
    <property type="match status" value="2"/>
</dbReference>
<dbReference type="GO" id="GO:0000978">
    <property type="term" value="F:RNA polymerase II cis-regulatory region sequence-specific DNA binding"/>
    <property type="evidence" value="ECO:0007669"/>
    <property type="project" value="TreeGrafter"/>
</dbReference>
<evidence type="ECO:0000256" key="3">
    <source>
        <dbReference type="ARBA" id="ARBA00022723"/>
    </source>
</evidence>
<accession>A0A1E4RQR9</accession>
<feature type="compositionally biased region" description="Polar residues" evidence="9">
    <location>
        <begin position="132"/>
        <end position="147"/>
    </location>
</feature>
<keyword evidence="4" id="KW-0677">Repeat</keyword>
<feature type="compositionally biased region" description="Polar residues" evidence="9">
    <location>
        <begin position="220"/>
        <end position="229"/>
    </location>
</feature>
<keyword evidence="3" id="KW-0479">Metal-binding</keyword>
<evidence type="ECO:0000313" key="11">
    <source>
        <dbReference type="EMBL" id="ODV69634.1"/>
    </source>
</evidence>
<dbReference type="GO" id="GO:0000981">
    <property type="term" value="F:DNA-binding transcription factor activity, RNA polymerase II-specific"/>
    <property type="evidence" value="ECO:0007669"/>
    <property type="project" value="TreeGrafter"/>
</dbReference>
<evidence type="ECO:0000313" key="12">
    <source>
        <dbReference type="Proteomes" id="UP000095085"/>
    </source>
</evidence>
<dbReference type="STRING" id="984485.A0A1E4RQR9"/>
<feature type="region of interest" description="Disordered" evidence="9">
    <location>
        <begin position="1"/>
        <end position="85"/>
    </location>
</feature>
<comment type="subcellular location">
    <subcellularLocation>
        <location evidence="1">Nucleus</location>
    </subcellularLocation>
</comment>
<dbReference type="SMART" id="SM00355">
    <property type="entry name" value="ZnF_C2H2"/>
    <property type="match status" value="2"/>
</dbReference>
<dbReference type="Proteomes" id="UP000095085">
    <property type="component" value="Unassembled WGS sequence"/>
</dbReference>
<evidence type="ECO:0000256" key="4">
    <source>
        <dbReference type="ARBA" id="ARBA00022737"/>
    </source>
</evidence>
<feature type="compositionally biased region" description="Low complexity" evidence="9">
    <location>
        <begin position="41"/>
        <end position="85"/>
    </location>
</feature>
<dbReference type="PANTHER" id="PTHR14003">
    <property type="entry name" value="TRANSCRIPTIONAL REPRESSOR PROTEIN YY"/>
    <property type="match status" value="1"/>
</dbReference>
<evidence type="ECO:0000259" key="10">
    <source>
        <dbReference type="PROSITE" id="PS50157"/>
    </source>
</evidence>
<feature type="region of interest" description="Disordered" evidence="9">
    <location>
        <begin position="126"/>
        <end position="149"/>
    </location>
</feature>
<dbReference type="AlphaFoldDB" id="A0A1E4RQR9"/>
<dbReference type="GO" id="GO:0060258">
    <property type="term" value="P:negative regulation of filamentous growth"/>
    <property type="evidence" value="ECO:0007669"/>
    <property type="project" value="UniProtKB-ARBA"/>
</dbReference>
<keyword evidence="7" id="KW-0539">Nucleus</keyword>
<dbReference type="FunFam" id="3.30.160.60:FF:002160">
    <property type="entry name" value="Transcriptional regulator NRG1"/>
    <property type="match status" value="1"/>
</dbReference>
<keyword evidence="12" id="KW-1185">Reference proteome</keyword>
<dbReference type="GO" id="GO:0000785">
    <property type="term" value="C:chromatin"/>
    <property type="evidence" value="ECO:0007669"/>
    <property type="project" value="TreeGrafter"/>
</dbReference>
<evidence type="ECO:0000256" key="5">
    <source>
        <dbReference type="ARBA" id="ARBA00022771"/>
    </source>
</evidence>
<name>A0A1E4RQR9_9ASCO</name>
<feature type="compositionally biased region" description="Polar residues" evidence="9">
    <location>
        <begin position="1"/>
        <end position="29"/>
    </location>
</feature>
<evidence type="ECO:0000256" key="7">
    <source>
        <dbReference type="ARBA" id="ARBA00023242"/>
    </source>
</evidence>
<dbReference type="FunFam" id="3.30.160.60:FF:001382">
    <property type="entry name" value="Transcriptional repressor"/>
    <property type="match status" value="1"/>
</dbReference>
<dbReference type="SUPFAM" id="SSF57667">
    <property type="entry name" value="beta-beta-alpha zinc fingers"/>
    <property type="match status" value="1"/>
</dbReference>
<dbReference type="GO" id="GO:0008270">
    <property type="term" value="F:zinc ion binding"/>
    <property type="evidence" value="ECO:0007669"/>
    <property type="project" value="UniProtKB-KW"/>
</dbReference>
<proteinExistence type="predicted"/>
<gene>
    <name evidence="11" type="ORF">HYPBUDRAFT_3587</name>
</gene>
<dbReference type="EMBL" id="KV454538">
    <property type="protein sequence ID" value="ODV69634.1"/>
    <property type="molecule type" value="Genomic_DNA"/>
</dbReference>
<keyword evidence="2" id="KW-0678">Repressor</keyword>
<organism evidence="11 12">
    <name type="scientific">Hyphopichia burtonii NRRL Y-1933</name>
    <dbReference type="NCBI Taxonomy" id="984485"/>
    <lineage>
        <taxon>Eukaryota</taxon>
        <taxon>Fungi</taxon>
        <taxon>Dikarya</taxon>
        <taxon>Ascomycota</taxon>
        <taxon>Saccharomycotina</taxon>
        <taxon>Pichiomycetes</taxon>
        <taxon>Debaryomycetaceae</taxon>
        <taxon>Hyphopichia</taxon>
    </lineage>
</organism>
<dbReference type="Gene3D" id="3.30.160.60">
    <property type="entry name" value="Classic Zinc Finger"/>
    <property type="match status" value="2"/>
</dbReference>
<dbReference type="GeneID" id="30997909"/>